<comment type="subcellular location">
    <subcellularLocation>
        <location evidence="1">Cell membrane</location>
        <topology evidence="1">Multi-pass membrane protein</topology>
    </subcellularLocation>
</comment>
<dbReference type="InterPro" id="IPR017978">
    <property type="entry name" value="GPCR_3_C"/>
</dbReference>
<feature type="transmembrane region" description="Helical" evidence="11">
    <location>
        <begin position="770"/>
        <end position="788"/>
    </location>
</feature>
<keyword evidence="3 11" id="KW-0812">Transmembrane</keyword>
<feature type="transmembrane region" description="Helical" evidence="11">
    <location>
        <begin position="691"/>
        <end position="714"/>
    </location>
</feature>
<proteinExistence type="predicted"/>
<feature type="transmembrane region" description="Helical" evidence="11">
    <location>
        <begin position="655"/>
        <end position="679"/>
    </location>
</feature>
<keyword evidence="2" id="KW-1003">Cell membrane</keyword>
<dbReference type="PANTHER" id="PTHR24061">
    <property type="entry name" value="CALCIUM-SENSING RECEPTOR-RELATED"/>
    <property type="match status" value="1"/>
</dbReference>
<evidence type="ECO:0000256" key="2">
    <source>
        <dbReference type="ARBA" id="ARBA00022475"/>
    </source>
</evidence>
<accession>A0ABM1KEE4</accession>
<dbReference type="Gene3D" id="3.40.50.2300">
    <property type="match status" value="2"/>
</dbReference>
<evidence type="ECO:0000256" key="11">
    <source>
        <dbReference type="SAM" id="Phobius"/>
    </source>
</evidence>
<feature type="transmembrane region" description="Helical" evidence="11">
    <location>
        <begin position="726"/>
        <end position="750"/>
    </location>
</feature>
<dbReference type="PRINTS" id="PR00248">
    <property type="entry name" value="GPCRMGR"/>
</dbReference>
<organism evidence="13 14">
    <name type="scientific">Gekko japonicus</name>
    <name type="common">Schlegel's Japanese gecko</name>
    <dbReference type="NCBI Taxonomy" id="146911"/>
    <lineage>
        <taxon>Eukaryota</taxon>
        <taxon>Metazoa</taxon>
        <taxon>Chordata</taxon>
        <taxon>Craniata</taxon>
        <taxon>Vertebrata</taxon>
        <taxon>Euteleostomi</taxon>
        <taxon>Lepidosauria</taxon>
        <taxon>Squamata</taxon>
        <taxon>Bifurcata</taxon>
        <taxon>Gekkota</taxon>
        <taxon>Gekkonidae</taxon>
        <taxon>Gekkoninae</taxon>
        <taxon>Gekko</taxon>
    </lineage>
</organism>
<feature type="domain" description="G-protein coupled receptors family 3 profile" evidence="12">
    <location>
        <begin position="656"/>
        <end position="920"/>
    </location>
</feature>
<dbReference type="InterPro" id="IPR017979">
    <property type="entry name" value="GPCR_3_CS"/>
</dbReference>
<evidence type="ECO:0000256" key="6">
    <source>
        <dbReference type="ARBA" id="ARBA00023040"/>
    </source>
</evidence>
<evidence type="ECO:0000256" key="9">
    <source>
        <dbReference type="ARBA" id="ARBA00023180"/>
    </source>
</evidence>
<dbReference type="CDD" id="cd15283">
    <property type="entry name" value="7tmC_V2R_pheromone"/>
    <property type="match status" value="1"/>
</dbReference>
<sequence length="920" mass="103808">MKVLAFVFGRDVRSPGCCQKLEAFKEADGQGKMKRNNVVHENIGIWQGCLFTRMLLILMWLLMRPCPIVCEMNSINCTIFNDPVPIPHQFYQSGDVLIGGIPSQAAFSNNLLSFIEHPAQMVVDDPASVTKYYQHILALAFAIKDINENPNFLSNISLGFYILNSYPIGSMTYRATLYLLSAQQKLVPNFSCTTQKKLISLIGGLLSEVSANIATILNIYKTPQDDKKQFPFVYKMVPNEAYEHRGVVLLLRHFGWTWVGLLAVDDDSGDKFLQTVEPILIENSICVAFTFRLAKPSYAEEFAELFFMQWEKYPVLLDRKANVCYVHSQPPAMMILRSILLQAPIFSLPLPGKVWITTSHWDFESASIQRFWDIESFHGALSFAVYSNQPPRFQQFLQTIKPSWDRGDGFIQDFWEQAFSCSLKVSKEEKENKQTCTGEEKLETLPGVLFEMGMSGHSYNIYNAVYSVAHVLNDIHLLKSKHKRLVGGGRVDFQNVQASQIHSFLRSILFNNSIGDTVRFDKYNELVTDFDVTNWVTFPNGSFVRVKVGILAPHAPPGKELSLNDAQIVWHGSFNQVLPLSVCNNHCFPGYSKRKKEGEKSCCYDCSPCTEGMFSEQMGRRYMEACVKCPEDLYPRREKDQCIPKRISYLSYQEFLGRVLAMLAISLSTVTVLVLVTFIQHKNTPIVKANNCSLTYILLISLLLCFLCSLLFIGKPEKMTCLLRQVTFGMVFSLALSSVLAKTITVVLAFMATKPGSRMRKWVGQKMSYCIVLSGSVIQAAICTLWLSTSPPFPDQDMHSVSGEIILGCNEGSGVMFYCVMVYMGFLAIVSFTVAFLARKLPDSFNEAKFITFSMLVFCSVWVSFFPTYLSTKGESMVVVEVFSILSSSAGLLGCIFSPKCYIILLRPELNNRDQLIRKG</sequence>
<feature type="transmembrane region" description="Helical" evidence="11">
    <location>
        <begin position="815"/>
        <end position="838"/>
    </location>
</feature>
<evidence type="ECO:0000256" key="7">
    <source>
        <dbReference type="ARBA" id="ARBA00023136"/>
    </source>
</evidence>
<dbReference type="InterPro" id="IPR001828">
    <property type="entry name" value="ANF_lig-bd_rcpt"/>
</dbReference>
<keyword evidence="8" id="KW-0675">Receptor</keyword>
<dbReference type="GeneID" id="107114986"/>
<dbReference type="Pfam" id="PF07562">
    <property type="entry name" value="NCD3G"/>
    <property type="match status" value="1"/>
</dbReference>
<evidence type="ECO:0000256" key="10">
    <source>
        <dbReference type="ARBA" id="ARBA00023224"/>
    </source>
</evidence>
<dbReference type="Pfam" id="PF01094">
    <property type="entry name" value="ANF_receptor"/>
    <property type="match status" value="1"/>
</dbReference>
<evidence type="ECO:0000259" key="12">
    <source>
        <dbReference type="PROSITE" id="PS50259"/>
    </source>
</evidence>
<evidence type="ECO:0000256" key="4">
    <source>
        <dbReference type="ARBA" id="ARBA00022729"/>
    </source>
</evidence>
<feature type="transmembrane region" description="Helical" evidence="11">
    <location>
        <begin position="850"/>
        <end position="870"/>
    </location>
</feature>
<dbReference type="InterPro" id="IPR038550">
    <property type="entry name" value="GPCR_3_9-Cys_sf"/>
</dbReference>
<dbReference type="Gene3D" id="2.10.50.30">
    <property type="entry name" value="GPCR, family 3, nine cysteines domain"/>
    <property type="match status" value="1"/>
</dbReference>
<evidence type="ECO:0000256" key="5">
    <source>
        <dbReference type="ARBA" id="ARBA00022989"/>
    </source>
</evidence>
<dbReference type="PRINTS" id="PR01535">
    <property type="entry name" value="VOMERONASL2R"/>
</dbReference>
<dbReference type="InterPro" id="IPR004073">
    <property type="entry name" value="GPCR_3_vmron_rcpt_2"/>
</dbReference>
<dbReference type="PROSITE" id="PS50259">
    <property type="entry name" value="G_PROTEIN_RECEP_F3_4"/>
    <property type="match status" value="1"/>
</dbReference>
<dbReference type="PANTHER" id="PTHR24061:SF599">
    <property type="entry name" value="G-PROTEIN COUPLED RECEPTORS FAMILY 3 PROFILE DOMAIN-CONTAINING PROTEIN"/>
    <property type="match status" value="1"/>
</dbReference>
<keyword evidence="10" id="KW-0807">Transducer</keyword>
<keyword evidence="9" id="KW-0325">Glycoprotein</keyword>
<feature type="transmembrane region" description="Helical" evidence="11">
    <location>
        <begin position="882"/>
        <end position="905"/>
    </location>
</feature>
<dbReference type="SUPFAM" id="SSF53822">
    <property type="entry name" value="Periplasmic binding protein-like I"/>
    <property type="match status" value="1"/>
</dbReference>
<keyword evidence="6" id="KW-0297">G-protein coupled receptor</keyword>
<reference evidence="14" key="1">
    <citation type="submission" date="2025-08" db="UniProtKB">
        <authorList>
            <consortium name="RefSeq"/>
        </authorList>
    </citation>
    <scope>IDENTIFICATION</scope>
</reference>
<dbReference type="PROSITE" id="PS00981">
    <property type="entry name" value="G_PROTEIN_RECEP_F3_3"/>
    <property type="match status" value="1"/>
</dbReference>
<dbReference type="RefSeq" id="XP_015272081.1">
    <property type="nucleotide sequence ID" value="XM_015416595.1"/>
</dbReference>
<keyword evidence="5 11" id="KW-1133">Transmembrane helix</keyword>
<dbReference type="InterPro" id="IPR000337">
    <property type="entry name" value="GPCR_3"/>
</dbReference>
<evidence type="ECO:0000313" key="14">
    <source>
        <dbReference type="RefSeq" id="XP_015272081.1"/>
    </source>
</evidence>
<dbReference type="InterPro" id="IPR000068">
    <property type="entry name" value="GPCR_3_Ca_sens_rcpt-rel"/>
</dbReference>
<evidence type="ECO:0000256" key="1">
    <source>
        <dbReference type="ARBA" id="ARBA00004651"/>
    </source>
</evidence>
<evidence type="ECO:0000256" key="8">
    <source>
        <dbReference type="ARBA" id="ARBA00023170"/>
    </source>
</evidence>
<name>A0ABM1KEE4_GEKJA</name>
<dbReference type="InterPro" id="IPR028082">
    <property type="entry name" value="Peripla_BP_I"/>
</dbReference>
<evidence type="ECO:0000256" key="3">
    <source>
        <dbReference type="ARBA" id="ARBA00022692"/>
    </source>
</evidence>
<protein>
    <submittedName>
        <fullName evidence="14">Vomeronasal type-2 receptor 26-like</fullName>
    </submittedName>
</protein>
<keyword evidence="4" id="KW-0732">Signal</keyword>
<dbReference type="InterPro" id="IPR011500">
    <property type="entry name" value="GPCR_3_9-Cys_dom"/>
</dbReference>
<evidence type="ECO:0000313" key="13">
    <source>
        <dbReference type="Proteomes" id="UP000694871"/>
    </source>
</evidence>
<keyword evidence="13" id="KW-1185">Reference proteome</keyword>
<keyword evidence="7 11" id="KW-0472">Membrane</keyword>
<dbReference type="Proteomes" id="UP000694871">
    <property type="component" value="Unplaced"/>
</dbReference>
<dbReference type="Pfam" id="PF00003">
    <property type="entry name" value="7tm_3"/>
    <property type="match status" value="1"/>
</dbReference>
<gene>
    <name evidence="14" type="primary">LOC107114986</name>
</gene>